<keyword evidence="2" id="KW-1133">Transmembrane helix</keyword>
<dbReference type="PANTHER" id="PTHR21377">
    <property type="entry name" value="PROTEIN FAM210B, MITOCHONDRIAL"/>
    <property type="match status" value="1"/>
</dbReference>
<keyword evidence="2" id="KW-0812">Transmembrane</keyword>
<evidence type="ECO:0000313" key="3">
    <source>
        <dbReference type="EMBL" id="WNG43295.1"/>
    </source>
</evidence>
<feature type="compositionally biased region" description="Low complexity" evidence="1">
    <location>
        <begin position="1"/>
        <end position="18"/>
    </location>
</feature>
<accession>A0ABY9WI79</accession>
<evidence type="ECO:0000313" key="4">
    <source>
        <dbReference type="Proteomes" id="UP001611383"/>
    </source>
</evidence>
<name>A0ABY9WI79_9BACT</name>
<dbReference type="EMBL" id="CP043494">
    <property type="protein sequence ID" value="WNG43295.1"/>
    <property type="molecule type" value="Genomic_DNA"/>
</dbReference>
<dbReference type="InterPro" id="IPR045866">
    <property type="entry name" value="FAM210A/B-like"/>
</dbReference>
<evidence type="ECO:0000256" key="2">
    <source>
        <dbReference type="SAM" id="Phobius"/>
    </source>
</evidence>
<feature type="transmembrane region" description="Helical" evidence="2">
    <location>
        <begin position="42"/>
        <end position="62"/>
    </location>
</feature>
<dbReference type="PANTHER" id="PTHR21377:SF0">
    <property type="entry name" value="PROTEIN FAM210B, MITOCHONDRIAL"/>
    <property type="match status" value="1"/>
</dbReference>
<keyword evidence="4" id="KW-1185">Reference proteome</keyword>
<evidence type="ECO:0008006" key="5">
    <source>
        <dbReference type="Google" id="ProtNLM"/>
    </source>
</evidence>
<feature type="region of interest" description="Disordered" evidence="1">
    <location>
        <begin position="1"/>
        <end position="21"/>
    </location>
</feature>
<organism evidence="3 4">
    <name type="scientific">Archangium minus</name>
    <dbReference type="NCBI Taxonomy" id="83450"/>
    <lineage>
        <taxon>Bacteria</taxon>
        <taxon>Pseudomonadati</taxon>
        <taxon>Myxococcota</taxon>
        <taxon>Myxococcia</taxon>
        <taxon>Myxococcales</taxon>
        <taxon>Cystobacterineae</taxon>
        <taxon>Archangiaceae</taxon>
        <taxon>Archangium</taxon>
    </lineage>
</organism>
<protein>
    <recommendedName>
        <fullName evidence="5">DUF1279 domain-containing protein</fullName>
    </recommendedName>
</protein>
<dbReference type="RefSeq" id="WP_395813991.1">
    <property type="nucleotide sequence ID" value="NZ_CP043494.1"/>
</dbReference>
<dbReference type="Proteomes" id="UP001611383">
    <property type="component" value="Chromosome"/>
</dbReference>
<gene>
    <name evidence="3" type="ORF">F0U60_03690</name>
</gene>
<keyword evidence="2" id="KW-0472">Membrane</keyword>
<sequence length="123" mass="13352">MMQTVEPPVTPNPNETPVSQAVAAKPSLKERFKSLMADYGRLAIWVYFTIFFATWAGFALAIHLGFQVEGAGGTTGTIAGGYVAAKVTQPVRIFATLGLTPPLERVLRALPKIHRFFTGRSQS</sequence>
<reference evidence="3 4" key="1">
    <citation type="submission" date="2019-08" db="EMBL/GenBank/DDBJ databases">
        <title>Archangium and Cystobacter genomes.</title>
        <authorList>
            <person name="Chen I.-C.K."/>
            <person name="Wielgoss S."/>
        </authorList>
    </citation>
    <scope>NUCLEOTIDE SEQUENCE [LARGE SCALE GENOMIC DNA]</scope>
    <source>
        <strain evidence="3 4">Cbm 6</strain>
    </source>
</reference>
<proteinExistence type="predicted"/>
<evidence type="ECO:0000256" key="1">
    <source>
        <dbReference type="SAM" id="MobiDB-lite"/>
    </source>
</evidence>